<reference evidence="2 3" key="1">
    <citation type="journal article" date="2018" name="Sci. Rep.">
        <title>Raphidocelis subcapitata (=Pseudokirchneriella subcapitata) provides an insight into genome evolution and environmental adaptations in the Sphaeropleales.</title>
        <authorList>
            <person name="Suzuki S."/>
            <person name="Yamaguchi H."/>
            <person name="Nakajima N."/>
            <person name="Kawachi M."/>
        </authorList>
    </citation>
    <scope>NUCLEOTIDE SEQUENCE [LARGE SCALE GENOMIC DNA]</scope>
    <source>
        <strain evidence="2 3">NIES-35</strain>
    </source>
</reference>
<dbReference type="EMBL" id="BDRX01000004">
    <property type="protein sequence ID" value="GBF88270.1"/>
    <property type="molecule type" value="Genomic_DNA"/>
</dbReference>
<evidence type="ECO:0000313" key="2">
    <source>
        <dbReference type="EMBL" id="GBF88270.1"/>
    </source>
</evidence>
<proteinExistence type="predicted"/>
<dbReference type="Proteomes" id="UP000247498">
    <property type="component" value="Unassembled WGS sequence"/>
</dbReference>
<name>A0A2V0NRS6_9CHLO</name>
<dbReference type="InParanoid" id="A0A2V0NRS6"/>
<feature type="signal peptide" evidence="1">
    <location>
        <begin position="1"/>
        <end position="22"/>
    </location>
</feature>
<sequence>MSIPLLLLALAVAAGAPRAALAACSAPCSDPRTLPGGWISQDYCLVKFSKDCTFKDKNGALNSKCLACSLWVDAQAFCPVAPGCLKGLPTFQDGDKNDCGPLKNNWFGVLSKRAVLGIEELLDGGGSTFDKYFETLYESSLPGQSNACSLAHPLVYQANKLTFSTFAIVQNTVAYRSKHQMHIHIGPAQAQLKTCVDAILKRTTPAAKTFTPKQSCTFTTRTGSVSFSAWVWLDPAPSPGTKGPDDVGTVVTRAYKNNGPVSDPALHGMQFTGVAVTGVTYQNKQYWAVMIYNYYSAWANNKQHQIGDHEMIQG</sequence>
<accession>A0A2V0NRS6</accession>
<evidence type="ECO:0000313" key="3">
    <source>
        <dbReference type="Proteomes" id="UP000247498"/>
    </source>
</evidence>
<keyword evidence="1" id="KW-0732">Signal</keyword>
<comment type="caution">
    <text evidence="2">The sequence shown here is derived from an EMBL/GenBank/DDBJ whole genome shotgun (WGS) entry which is preliminary data.</text>
</comment>
<keyword evidence="3" id="KW-1185">Reference proteome</keyword>
<evidence type="ECO:0000256" key="1">
    <source>
        <dbReference type="SAM" id="SignalP"/>
    </source>
</evidence>
<organism evidence="2 3">
    <name type="scientific">Raphidocelis subcapitata</name>
    <dbReference type="NCBI Taxonomy" id="307507"/>
    <lineage>
        <taxon>Eukaryota</taxon>
        <taxon>Viridiplantae</taxon>
        <taxon>Chlorophyta</taxon>
        <taxon>core chlorophytes</taxon>
        <taxon>Chlorophyceae</taxon>
        <taxon>CS clade</taxon>
        <taxon>Sphaeropleales</taxon>
        <taxon>Selenastraceae</taxon>
        <taxon>Raphidocelis</taxon>
    </lineage>
</organism>
<feature type="chain" id="PRO_5016054585" evidence="1">
    <location>
        <begin position="23"/>
        <end position="314"/>
    </location>
</feature>
<protein>
    <submittedName>
        <fullName evidence="2">Uncharacterized protein</fullName>
    </submittedName>
</protein>
<gene>
    <name evidence="2" type="ORF">Rsub_00982</name>
</gene>
<dbReference type="AlphaFoldDB" id="A0A2V0NRS6"/>